<dbReference type="EMBL" id="LAZR01007188">
    <property type="protein sequence ID" value="KKM86873.1"/>
    <property type="molecule type" value="Genomic_DNA"/>
</dbReference>
<accession>A0A0F9KYS9</accession>
<dbReference type="GO" id="GO:0016787">
    <property type="term" value="F:hydrolase activity"/>
    <property type="evidence" value="ECO:0007669"/>
    <property type="project" value="InterPro"/>
</dbReference>
<reference evidence="2" key="1">
    <citation type="journal article" date="2015" name="Nature">
        <title>Complex archaea that bridge the gap between prokaryotes and eukaryotes.</title>
        <authorList>
            <person name="Spang A."/>
            <person name="Saw J.H."/>
            <person name="Jorgensen S.L."/>
            <person name="Zaremba-Niedzwiedzka K."/>
            <person name="Martijn J."/>
            <person name="Lind A.E."/>
            <person name="van Eijk R."/>
            <person name="Schleper C."/>
            <person name="Guy L."/>
            <person name="Ettema T.J."/>
        </authorList>
    </citation>
    <scope>NUCLEOTIDE SEQUENCE</scope>
</reference>
<evidence type="ECO:0000259" key="1">
    <source>
        <dbReference type="Pfam" id="PF04909"/>
    </source>
</evidence>
<evidence type="ECO:0000313" key="2">
    <source>
        <dbReference type="EMBL" id="KKM86873.1"/>
    </source>
</evidence>
<dbReference type="InterPro" id="IPR032466">
    <property type="entry name" value="Metal_Hydrolase"/>
</dbReference>
<name>A0A0F9KYS9_9ZZZZ</name>
<dbReference type="InterPro" id="IPR006680">
    <property type="entry name" value="Amidohydro-rel"/>
</dbReference>
<comment type="caution">
    <text evidence="2">The sequence shown here is derived from an EMBL/GenBank/DDBJ whole genome shotgun (WGS) entry which is preliminary data.</text>
</comment>
<sequence length="88" mass="10137">MIRAVRALTDRSALYFKFAAHYRMPFRVQPHASALMTLLHDNRVVWGSDWPHTQHESSNSYDQVCLMCSDWGDFADRKAVECLYGLSG</sequence>
<gene>
    <name evidence="2" type="ORF">LCGC14_1274660</name>
</gene>
<feature type="domain" description="Amidohydrolase-related" evidence="1">
    <location>
        <begin position="4"/>
        <end position="59"/>
    </location>
</feature>
<dbReference type="SUPFAM" id="SSF51556">
    <property type="entry name" value="Metallo-dependent hydrolases"/>
    <property type="match status" value="1"/>
</dbReference>
<organism evidence="2">
    <name type="scientific">marine sediment metagenome</name>
    <dbReference type="NCBI Taxonomy" id="412755"/>
    <lineage>
        <taxon>unclassified sequences</taxon>
        <taxon>metagenomes</taxon>
        <taxon>ecological metagenomes</taxon>
    </lineage>
</organism>
<proteinExistence type="predicted"/>
<protein>
    <recommendedName>
        <fullName evidence="1">Amidohydrolase-related domain-containing protein</fullName>
    </recommendedName>
</protein>
<dbReference type="Gene3D" id="3.20.20.140">
    <property type="entry name" value="Metal-dependent hydrolases"/>
    <property type="match status" value="1"/>
</dbReference>
<dbReference type="Pfam" id="PF04909">
    <property type="entry name" value="Amidohydro_2"/>
    <property type="match status" value="1"/>
</dbReference>
<dbReference type="AlphaFoldDB" id="A0A0F9KYS9"/>